<protein>
    <recommendedName>
        <fullName evidence="2">NAD-specific glutamate dehydrogenase</fullName>
    </recommendedName>
</protein>
<reference evidence="1" key="1">
    <citation type="submission" date="2019-08" db="EMBL/GenBank/DDBJ databases">
        <authorList>
            <person name="Kucharzyk K."/>
            <person name="Murdoch R.W."/>
            <person name="Higgins S."/>
            <person name="Loffler F."/>
        </authorList>
    </citation>
    <scope>NUCLEOTIDE SEQUENCE</scope>
</reference>
<dbReference type="AlphaFoldDB" id="A0A645FQV0"/>
<accession>A0A645FQV0</accession>
<proteinExistence type="predicted"/>
<comment type="caution">
    <text evidence="1">The sequence shown here is derived from an EMBL/GenBank/DDBJ whole genome shotgun (WGS) entry which is preliminary data.</text>
</comment>
<evidence type="ECO:0000313" key="1">
    <source>
        <dbReference type="EMBL" id="MPN16086.1"/>
    </source>
</evidence>
<gene>
    <name evidence="1" type="ORF">SDC9_163424</name>
</gene>
<evidence type="ECO:0008006" key="2">
    <source>
        <dbReference type="Google" id="ProtNLM"/>
    </source>
</evidence>
<organism evidence="1">
    <name type="scientific">bioreactor metagenome</name>
    <dbReference type="NCBI Taxonomy" id="1076179"/>
    <lineage>
        <taxon>unclassified sequences</taxon>
        <taxon>metagenomes</taxon>
        <taxon>ecological metagenomes</taxon>
    </lineage>
</organism>
<dbReference type="EMBL" id="VSSQ01062986">
    <property type="protein sequence ID" value="MPN16086.1"/>
    <property type="molecule type" value="Genomic_DNA"/>
</dbReference>
<sequence length="173" mass="18965">MNPVLADGLDGGVVGDVTVLRVHVGRIILSVDEHRAVLHHVELNIVDRRGGLDIGHIRLDQRQRRQRNIDAVTDDVHLHLLAGTGSDIGGNADIHGFGDLSLHAVIPDIILHLENSIAACDDVSASQLLDIDLRTFRRGNADGMGRHVIEDGSGHLYLGVFIRQLPFIKRRKV</sequence>
<name>A0A645FQV0_9ZZZZ</name>